<gene>
    <name evidence="1" type="ORF">PACLA_8A025507</name>
</gene>
<dbReference type="SUPFAM" id="SSF81606">
    <property type="entry name" value="PP2C-like"/>
    <property type="match status" value="1"/>
</dbReference>
<dbReference type="Proteomes" id="UP001152795">
    <property type="component" value="Unassembled WGS sequence"/>
</dbReference>
<dbReference type="InterPro" id="IPR036457">
    <property type="entry name" value="PPM-type-like_dom_sf"/>
</dbReference>
<dbReference type="PROSITE" id="PS01032">
    <property type="entry name" value="PPM_1"/>
    <property type="match status" value="1"/>
</dbReference>
<dbReference type="InterPro" id="IPR000222">
    <property type="entry name" value="PP2C_BS"/>
</dbReference>
<dbReference type="OrthoDB" id="416093at2759"/>
<name>A0A6S7J6W3_PARCT</name>
<accession>A0A6S7J6W3</accession>
<comment type="caution">
    <text evidence="1">The sequence shown here is derived from an EMBL/GenBank/DDBJ whole genome shotgun (WGS) entry which is preliminary data.</text>
</comment>
<dbReference type="EMBL" id="CACRXK020015017">
    <property type="protein sequence ID" value="CAB4027785.1"/>
    <property type="molecule type" value="Genomic_DNA"/>
</dbReference>
<evidence type="ECO:0000313" key="1">
    <source>
        <dbReference type="EMBL" id="CAB4027785.1"/>
    </source>
</evidence>
<keyword evidence="2" id="KW-1185">Reference proteome</keyword>
<proteinExistence type="predicted"/>
<protein>
    <submittedName>
        <fullName evidence="1">Phosphatase 1K, mitochondrial</fullName>
    </submittedName>
</protein>
<dbReference type="AlphaFoldDB" id="A0A6S7J6W3"/>
<dbReference type="GO" id="GO:0043169">
    <property type="term" value="F:cation binding"/>
    <property type="evidence" value="ECO:0007669"/>
    <property type="project" value="InterPro"/>
</dbReference>
<sequence length="169" mass="19352">MLSFTACRLPKTLLNYSKRKKEPLAYIVYRLMSEESFKKPRLWSDGGSHVLYSNDNIGGWQKDDSWLLNGVDLNNIKSQSLKGFKDSNEDRIKVTELSPDVVFLGVFDGHGGSFVVDFVQNNLDLYVKNFLDQGHCSLTTALRRGFIDCDMALARELETNGVFLFWYLH</sequence>
<evidence type="ECO:0000313" key="2">
    <source>
        <dbReference type="Proteomes" id="UP001152795"/>
    </source>
</evidence>
<dbReference type="Gene3D" id="3.60.40.10">
    <property type="entry name" value="PPM-type phosphatase domain"/>
    <property type="match status" value="1"/>
</dbReference>
<reference evidence="1" key="1">
    <citation type="submission" date="2020-04" db="EMBL/GenBank/DDBJ databases">
        <authorList>
            <person name="Alioto T."/>
            <person name="Alioto T."/>
            <person name="Gomez Garrido J."/>
        </authorList>
    </citation>
    <scope>NUCLEOTIDE SEQUENCE</scope>
    <source>
        <strain evidence="1">A484AB</strain>
    </source>
</reference>
<organism evidence="1 2">
    <name type="scientific">Paramuricea clavata</name>
    <name type="common">Red gorgonian</name>
    <name type="synonym">Violescent sea-whip</name>
    <dbReference type="NCBI Taxonomy" id="317549"/>
    <lineage>
        <taxon>Eukaryota</taxon>
        <taxon>Metazoa</taxon>
        <taxon>Cnidaria</taxon>
        <taxon>Anthozoa</taxon>
        <taxon>Octocorallia</taxon>
        <taxon>Malacalcyonacea</taxon>
        <taxon>Plexauridae</taxon>
        <taxon>Paramuricea</taxon>
    </lineage>
</organism>